<dbReference type="InterPro" id="IPR016152">
    <property type="entry name" value="PTrfase/Anion_transptr"/>
</dbReference>
<dbReference type="PANTHER" id="PTHR47738:SF3">
    <property type="entry name" value="PHOSPHOTRANSFERASE SYSTEM MANNITOL_FRUCTOSE-SPECIFIC IIA DOMAIN CONTAINING PROTEIN"/>
    <property type="match status" value="1"/>
</dbReference>
<proteinExistence type="predicted"/>
<dbReference type="Pfam" id="PF00359">
    <property type="entry name" value="PTS_EIIA_2"/>
    <property type="match status" value="1"/>
</dbReference>
<dbReference type="CDD" id="cd00211">
    <property type="entry name" value="PTS_IIA_fru"/>
    <property type="match status" value="1"/>
</dbReference>
<keyword evidence="2" id="KW-0813">Transport</keyword>
<dbReference type="InterPro" id="IPR051541">
    <property type="entry name" value="PTS_SugarTrans_NitroReg"/>
</dbReference>
<keyword evidence="2" id="KW-0762">Sugar transport</keyword>
<evidence type="ECO:0000313" key="3">
    <source>
        <dbReference type="Proteomes" id="UP000441585"/>
    </source>
</evidence>
<dbReference type="PANTHER" id="PTHR47738">
    <property type="entry name" value="PTS SYSTEM FRUCTOSE-LIKE EIIA COMPONENT-RELATED"/>
    <property type="match status" value="1"/>
</dbReference>
<comment type="caution">
    <text evidence="2">The sequence shown here is derived from an EMBL/GenBank/DDBJ whole genome shotgun (WGS) entry which is preliminary data.</text>
</comment>
<dbReference type="PROSITE" id="PS51094">
    <property type="entry name" value="PTS_EIIA_TYPE_2"/>
    <property type="match status" value="1"/>
</dbReference>
<reference evidence="2 3" key="1">
    <citation type="submission" date="2019-11" db="EMBL/GenBank/DDBJ databases">
        <title>Bacillus idriensis genome.</title>
        <authorList>
            <person name="Konopka E.N."/>
            <person name="Newman J.D."/>
        </authorList>
    </citation>
    <scope>NUCLEOTIDE SEQUENCE [LARGE SCALE GENOMIC DNA]</scope>
    <source>
        <strain evidence="2 3">DSM 19097</strain>
    </source>
</reference>
<organism evidence="2 3">
    <name type="scientific">Metabacillus idriensis</name>
    <dbReference type="NCBI Taxonomy" id="324768"/>
    <lineage>
        <taxon>Bacteria</taxon>
        <taxon>Bacillati</taxon>
        <taxon>Bacillota</taxon>
        <taxon>Bacilli</taxon>
        <taxon>Bacillales</taxon>
        <taxon>Bacillaceae</taxon>
        <taxon>Metabacillus</taxon>
    </lineage>
</organism>
<dbReference type="RefSeq" id="WP_154319725.1">
    <property type="nucleotide sequence ID" value="NZ_CAJFZT010000002.1"/>
</dbReference>
<feature type="domain" description="PTS EIIA type-2" evidence="1">
    <location>
        <begin position="4"/>
        <end position="151"/>
    </location>
</feature>
<evidence type="ECO:0000259" key="1">
    <source>
        <dbReference type="PROSITE" id="PS51094"/>
    </source>
</evidence>
<dbReference type="Proteomes" id="UP000441585">
    <property type="component" value="Unassembled WGS sequence"/>
</dbReference>
<protein>
    <submittedName>
        <fullName evidence="2">PTS sugar transporter subunit IIA</fullName>
    </submittedName>
</protein>
<evidence type="ECO:0000313" key="2">
    <source>
        <dbReference type="EMBL" id="MRX56867.1"/>
    </source>
</evidence>
<gene>
    <name evidence="2" type="ORF">GJU41_23270</name>
</gene>
<dbReference type="SUPFAM" id="SSF55804">
    <property type="entry name" value="Phoshotransferase/anion transport protein"/>
    <property type="match status" value="1"/>
</dbReference>
<keyword evidence="3" id="KW-1185">Reference proteome</keyword>
<dbReference type="EMBL" id="WKKF01000018">
    <property type="protein sequence ID" value="MRX56867.1"/>
    <property type="molecule type" value="Genomic_DNA"/>
</dbReference>
<accession>A0A6I2MID3</accession>
<sequence length="157" mass="17571">MSKLIFNESLILLDVEGDSVEKILETVAQNLANQKLVKESFISAIIQREKEFATGLPTAGVSVAIPHTDVHHVIAKSISVAVLREPVDFGVMGNDSETTPVQIIFMLSMDEAHSQLSLLQNLMQIFQDGDVLKWLVNQKDKSEIKKLLERKLEFEIN</sequence>
<dbReference type="InterPro" id="IPR002178">
    <property type="entry name" value="PTS_EIIA_type-2_dom"/>
</dbReference>
<name>A0A6I2MID3_9BACI</name>
<dbReference type="Gene3D" id="3.40.930.10">
    <property type="entry name" value="Mannitol-specific EII, Chain A"/>
    <property type="match status" value="1"/>
</dbReference>
<dbReference type="AlphaFoldDB" id="A0A6I2MID3"/>